<dbReference type="Proteomes" id="UP000727506">
    <property type="component" value="Unassembled WGS sequence"/>
</dbReference>
<organism evidence="3 4">
    <name type="scientific">Slackia piriformis</name>
    <dbReference type="NCBI Taxonomy" id="626934"/>
    <lineage>
        <taxon>Bacteria</taxon>
        <taxon>Bacillati</taxon>
        <taxon>Actinomycetota</taxon>
        <taxon>Coriobacteriia</taxon>
        <taxon>Eggerthellales</taxon>
        <taxon>Eggerthellaceae</taxon>
        <taxon>Slackia</taxon>
    </lineage>
</organism>
<sequence length="406" mass="39439">MAEETKPAKKEAASFWRSLFDDISIAQLLAGALAAVTSMLLASRIGIAGSVIGVAVGSIVSAVASQVYKKFLSASAEKIKDMAPDRGLFSPSHGVSSGGGHGGLFAQHGAHEGEMRGDADAAADDVREEGAVQGSAGDARAIAPQGASASETLPYAGVRAETSTLHAAGAGYTAAVAAHASDCARSVESKAYAESALARSRAARERKARVQRNAVVVAAISALVGIVASALIIEVVTAGQGVGSKPDPALMPSWSVSAHDAAAPKDEDASAGQASGDAGDKGRQDGSSDAAAPSTQDDAAAQEGQGGQGDSSEQTGSQPSEGTDSGDTDAGDASGQQESGSQSQDSDSSQGSDAGEGDGSSNAQSPSGGQGSSGDSAAVGAGSSSSASTAASAALRAQSSASAGVS</sequence>
<accession>A0A943UTL3</accession>
<feature type="compositionally biased region" description="Low complexity" evidence="1">
    <location>
        <begin position="331"/>
        <end position="406"/>
    </location>
</feature>
<feature type="transmembrane region" description="Helical" evidence="2">
    <location>
        <begin position="214"/>
        <end position="233"/>
    </location>
</feature>
<gene>
    <name evidence="3" type="ORF">KH142_04035</name>
</gene>
<proteinExistence type="predicted"/>
<name>A0A943UTL3_9ACTN</name>
<evidence type="ECO:0000313" key="3">
    <source>
        <dbReference type="EMBL" id="MBS6940646.1"/>
    </source>
</evidence>
<keyword evidence="2" id="KW-1133">Transmembrane helix</keyword>
<keyword evidence="2" id="KW-0472">Membrane</keyword>
<feature type="compositionally biased region" description="Low complexity" evidence="1">
    <location>
        <begin position="287"/>
        <end position="303"/>
    </location>
</feature>
<evidence type="ECO:0000256" key="2">
    <source>
        <dbReference type="SAM" id="Phobius"/>
    </source>
</evidence>
<feature type="transmembrane region" description="Helical" evidence="2">
    <location>
        <begin position="20"/>
        <end position="41"/>
    </location>
</feature>
<dbReference type="AlphaFoldDB" id="A0A943UTL3"/>
<reference evidence="3" key="1">
    <citation type="submission" date="2021-02" db="EMBL/GenBank/DDBJ databases">
        <title>Infant gut strain persistence is associated with maternal origin, phylogeny, and functional potential including surface adhesion and iron acquisition.</title>
        <authorList>
            <person name="Lou Y.C."/>
        </authorList>
    </citation>
    <scope>NUCLEOTIDE SEQUENCE</scope>
    <source>
        <strain evidence="3">L2_039_000G1_dasL2_039_000G1_concoct_11</strain>
    </source>
</reference>
<evidence type="ECO:0000256" key="1">
    <source>
        <dbReference type="SAM" id="MobiDB-lite"/>
    </source>
</evidence>
<feature type="compositionally biased region" description="Low complexity" evidence="1">
    <location>
        <begin position="310"/>
        <end position="323"/>
    </location>
</feature>
<keyword evidence="2" id="KW-0812">Transmembrane</keyword>
<feature type="region of interest" description="Disordered" evidence="1">
    <location>
        <begin position="251"/>
        <end position="406"/>
    </location>
</feature>
<comment type="caution">
    <text evidence="3">The sequence shown here is derived from an EMBL/GenBank/DDBJ whole genome shotgun (WGS) entry which is preliminary data.</text>
</comment>
<feature type="transmembrane region" description="Helical" evidence="2">
    <location>
        <begin position="47"/>
        <end position="68"/>
    </location>
</feature>
<evidence type="ECO:0000313" key="4">
    <source>
        <dbReference type="Proteomes" id="UP000727506"/>
    </source>
</evidence>
<dbReference type="EMBL" id="JAGZSV010000051">
    <property type="protein sequence ID" value="MBS6940646.1"/>
    <property type="molecule type" value="Genomic_DNA"/>
</dbReference>
<protein>
    <submittedName>
        <fullName evidence="3">Uncharacterized protein</fullName>
    </submittedName>
</protein>